<feature type="domain" description="Fibronectin type-III" evidence="3">
    <location>
        <begin position="856"/>
        <end position="948"/>
    </location>
</feature>
<proteinExistence type="predicted"/>
<dbReference type="InterPro" id="IPR003961">
    <property type="entry name" value="FN3_dom"/>
</dbReference>
<accession>A0AAW2HWR2</accession>
<feature type="domain" description="Fibronectin type-III" evidence="3">
    <location>
        <begin position="193"/>
        <end position="293"/>
    </location>
</feature>
<dbReference type="PRINTS" id="PR00014">
    <property type="entry name" value="FNTYPEIII"/>
</dbReference>
<dbReference type="SMART" id="SM00060">
    <property type="entry name" value="FN3"/>
    <property type="match status" value="9"/>
</dbReference>
<gene>
    <name evidence="4" type="ORF">PYX00_006584</name>
</gene>
<feature type="domain" description="Fibronectin type-III" evidence="3">
    <location>
        <begin position="297"/>
        <end position="388"/>
    </location>
</feature>
<feature type="domain" description="Fibronectin type-III" evidence="3">
    <location>
        <begin position="392"/>
        <end position="480"/>
    </location>
</feature>
<evidence type="ECO:0000256" key="1">
    <source>
        <dbReference type="SAM" id="MobiDB-lite"/>
    </source>
</evidence>
<feature type="domain" description="Fibronectin type-III" evidence="3">
    <location>
        <begin position="484"/>
        <end position="575"/>
    </location>
</feature>
<protein>
    <recommendedName>
        <fullName evidence="3">Fibronectin type-III domain-containing protein</fullName>
    </recommendedName>
</protein>
<dbReference type="CDD" id="cd00063">
    <property type="entry name" value="FN3"/>
    <property type="match status" value="9"/>
</dbReference>
<keyword evidence="2" id="KW-1133">Transmembrane helix</keyword>
<dbReference type="SUPFAM" id="SSF49265">
    <property type="entry name" value="Fibronectin type III"/>
    <property type="match status" value="6"/>
</dbReference>
<name>A0AAW2HWR2_9NEOP</name>
<evidence type="ECO:0000259" key="3">
    <source>
        <dbReference type="PROSITE" id="PS50853"/>
    </source>
</evidence>
<sequence length="1099" mass="120650">MVSTNSSPPIPMPVQVPPGHLVQQIVDESGALRHVILSPSPHPIVPMPPHYAPGPASGSNQPPQPFFAAQMPPYPPPHFAPLQPGVLGGAGHSPPPSGPTQHYHKDERTQKQYNKLKKKLEQKQQRGEQGLPSPPYSPRKDFVNGLKIRTSPNQTSGKEKGMNSVGTSEDGEESSSVQDEEDDSSLIIDLLSSVSSPQVIDLQPRSALLSWSALSESDKNADLEISETELLYEVLLADNAKGGKYKSIYNGCSLTCRIEDLRPGSEYSVCLKVHLDELQGSVSEPKVFTTPVCAPDQPMPPKCITRTLNSLLLRWNAPPDNGSPITQYILELDEGKGEGFVDILKSKSKQFNVQRLQPATSYKFRLAAANDCGTSVYSDVVKFSTCGSPPTQPSPPILRDASVNSLSLAWTKRPSDDEFSLQMDDETTGHGFLPVYNGKETCYTVDKLLRHSAYKFRLRAQNEEGISRWSEEVTYKTLPSRPAPPSRPIVKGKIHPHHFKVKWEPPNDRGGTDLTGYHLEMNSERGYETVYEGPETECILDRLSAGTTYQLRVSCIGPGGRSDPSETASVTTEPVCPGTCGPPRLHGKPRPHSLTLKFSYPEYNGGAPVTSLEVEMTAPDASRRLVYHGPDTECVVNDLSPGQPYIFYVRAQNRAGFGPWSDGSEIVSGAAAPEPPGQPLITCRSPQVAAVTWSAPAQNGAPITEYRLEMCIYEKDDFAQVYHGPKTCCEVKVLQPNTSYLFRVQASNSAGPSEYSPTALTKTPPSVPGVVGSIRYSATATTLALSWVEPPSHGSDITHYNIDLGDKILTATTTEHTIISLRPETNYRIKVQAVNSVGAGPFSQVLRATTSPLPPPPPFLECASLSHNFLKLKWGDGKNLDFTNYKLEMENPRSSEFTVIYQGNLQSYKLNRLQELTRYRFRISASNDAGQGNVSEVFTFMTTMTPPPSVKNLKTSEITQTSCLVEWQPCRLYSNDPVLYQVQISRVRNQEYKQAYKGSESKVLVSDLQPGAEYNVRVCSIRVSSNGDLPGAYCPAATFSTLPPTPQVVSSVRTTTAQVTENKQFTDQQWAIIILSIFSLFAVFVAVLTQRFIDWGARN</sequence>
<keyword evidence="2" id="KW-0812">Transmembrane</keyword>
<comment type="caution">
    <text evidence="4">The sequence shown here is derived from an EMBL/GenBank/DDBJ whole genome shotgun (WGS) entry which is preliminary data.</text>
</comment>
<dbReference type="PANTHER" id="PTHR24099">
    <property type="entry name" value="E3 UBIQUITIN-PROTEIN LIGASE TRIM36-RELATED"/>
    <property type="match status" value="1"/>
</dbReference>
<dbReference type="FunFam" id="2.60.40.10:FF:000373">
    <property type="entry name" value="fibronectin type-III domain-containing protein 3A isoform X1"/>
    <property type="match status" value="1"/>
</dbReference>
<feature type="region of interest" description="Disordered" evidence="1">
    <location>
        <begin position="44"/>
        <end position="183"/>
    </location>
</feature>
<dbReference type="FunFam" id="2.60.40.10:FF:001846">
    <property type="entry name" value="Uncharacterized protein, isoform E"/>
    <property type="match status" value="1"/>
</dbReference>
<evidence type="ECO:0000313" key="4">
    <source>
        <dbReference type="EMBL" id="KAL0274063.1"/>
    </source>
</evidence>
<dbReference type="PANTHER" id="PTHR24099:SF11">
    <property type="entry name" value="FIBRONECTIN TYPE III DOMAIN-CONTAINING 3BA-RELATED"/>
    <property type="match status" value="1"/>
</dbReference>
<dbReference type="EMBL" id="JARGDH010000003">
    <property type="protein sequence ID" value="KAL0274063.1"/>
    <property type="molecule type" value="Genomic_DNA"/>
</dbReference>
<feature type="transmembrane region" description="Helical" evidence="2">
    <location>
        <begin position="1070"/>
        <end position="1089"/>
    </location>
</feature>
<feature type="domain" description="Fibronectin type-III" evidence="3">
    <location>
        <begin position="675"/>
        <end position="766"/>
    </location>
</feature>
<keyword evidence="2" id="KW-0472">Membrane</keyword>
<dbReference type="PROSITE" id="PS50853">
    <property type="entry name" value="FN3"/>
    <property type="match status" value="9"/>
</dbReference>
<feature type="domain" description="Fibronectin type-III" evidence="3">
    <location>
        <begin position="579"/>
        <end position="671"/>
    </location>
</feature>
<dbReference type="Pfam" id="PF00041">
    <property type="entry name" value="fn3"/>
    <property type="match status" value="8"/>
</dbReference>
<feature type="compositionally biased region" description="Acidic residues" evidence="1">
    <location>
        <begin position="169"/>
        <end position="183"/>
    </location>
</feature>
<feature type="domain" description="Fibronectin type-III" evidence="3">
    <location>
        <begin position="949"/>
        <end position="1044"/>
    </location>
</feature>
<feature type="domain" description="Fibronectin type-III" evidence="3">
    <location>
        <begin position="767"/>
        <end position="853"/>
    </location>
</feature>
<dbReference type="InterPro" id="IPR013783">
    <property type="entry name" value="Ig-like_fold"/>
</dbReference>
<evidence type="ECO:0000256" key="2">
    <source>
        <dbReference type="SAM" id="Phobius"/>
    </source>
</evidence>
<dbReference type="InterPro" id="IPR036116">
    <property type="entry name" value="FN3_sf"/>
</dbReference>
<dbReference type="InterPro" id="IPR050617">
    <property type="entry name" value="E3_ligase_FN3/SPRY"/>
</dbReference>
<reference evidence="4" key="1">
    <citation type="journal article" date="2024" name="Gigascience">
        <title>Chromosome-level genome of the poultry shaft louse Menopon gallinae provides insight into the host-switching and adaptive evolution of parasitic lice.</title>
        <authorList>
            <person name="Xu Y."/>
            <person name="Ma L."/>
            <person name="Liu S."/>
            <person name="Liang Y."/>
            <person name="Liu Q."/>
            <person name="He Z."/>
            <person name="Tian L."/>
            <person name="Duan Y."/>
            <person name="Cai W."/>
            <person name="Li H."/>
            <person name="Song F."/>
        </authorList>
    </citation>
    <scope>NUCLEOTIDE SEQUENCE</scope>
    <source>
        <strain evidence="4">Cailab_2023a</strain>
    </source>
</reference>
<dbReference type="AlphaFoldDB" id="A0AAW2HWR2"/>
<dbReference type="Gene3D" id="2.60.40.10">
    <property type="entry name" value="Immunoglobulins"/>
    <property type="match status" value="9"/>
</dbReference>
<organism evidence="4">
    <name type="scientific">Menopon gallinae</name>
    <name type="common">poultry shaft louse</name>
    <dbReference type="NCBI Taxonomy" id="328185"/>
    <lineage>
        <taxon>Eukaryota</taxon>
        <taxon>Metazoa</taxon>
        <taxon>Ecdysozoa</taxon>
        <taxon>Arthropoda</taxon>
        <taxon>Hexapoda</taxon>
        <taxon>Insecta</taxon>
        <taxon>Pterygota</taxon>
        <taxon>Neoptera</taxon>
        <taxon>Paraneoptera</taxon>
        <taxon>Psocodea</taxon>
        <taxon>Troctomorpha</taxon>
        <taxon>Phthiraptera</taxon>
        <taxon>Amblycera</taxon>
        <taxon>Menoponidae</taxon>
        <taxon>Menopon</taxon>
    </lineage>
</organism>